<dbReference type="Gene3D" id="3.30.54.20">
    <property type="match status" value="1"/>
</dbReference>
<dbReference type="EC" id="6.1.1.3" evidence="12"/>
<dbReference type="GO" id="GO:0006435">
    <property type="term" value="P:threonyl-tRNA aminoacylation"/>
    <property type="evidence" value="ECO:0007669"/>
    <property type="project" value="UniProtKB-UniRule"/>
</dbReference>
<dbReference type="InterPro" id="IPR006195">
    <property type="entry name" value="aa-tRNA-synth_II"/>
</dbReference>
<evidence type="ECO:0000256" key="3">
    <source>
        <dbReference type="ARBA" id="ARBA00022598"/>
    </source>
</evidence>
<dbReference type="InterPro" id="IPR004154">
    <property type="entry name" value="Anticodon-bd"/>
</dbReference>
<dbReference type="Pfam" id="PF03129">
    <property type="entry name" value="HGTP_anticodon"/>
    <property type="match status" value="1"/>
</dbReference>
<feature type="binding site" evidence="12">
    <location>
        <position position="283"/>
    </location>
    <ligand>
        <name>Zn(2+)</name>
        <dbReference type="ChEBI" id="CHEBI:29105"/>
        <note>catalytic</note>
    </ligand>
</feature>
<dbReference type="PRINTS" id="PR01047">
    <property type="entry name" value="TRNASYNTHTHR"/>
</dbReference>
<name>A0A1F5ST25_9BACT</name>
<dbReference type="PROSITE" id="PS50862">
    <property type="entry name" value="AA_TRNA_LIGASE_II"/>
    <property type="match status" value="1"/>
</dbReference>
<dbReference type="Gene3D" id="3.40.50.800">
    <property type="entry name" value="Anticodon-binding domain"/>
    <property type="match status" value="1"/>
</dbReference>
<comment type="subcellular location">
    <subcellularLocation>
        <location evidence="12">Cytoplasm</location>
    </subcellularLocation>
</comment>
<evidence type="ECO:0000256" key="6">
    <source>
        <dbReference type="ARBA" id="ARBA00022833"/>
    </source>
</evidence>
<keyword evidence="3 12" id="KW-0436">Ligase</keyword>
<comment type="subunit">
    <text evidence="12">Homodimer.</text>
</comment>
<evidence type="ECO:0000256" key="8">
    <source>
        <dbReference type="ARBA" id="ARBA00022884"/>
    </source>
</evidence>
<dbReference type="SUPFAM" id="SSF55186">
    <property type="entry name" value="ThrRS/AlaRS common domain"/>
    <property type="match status" value="1"/>
</dbReference>
<dbReference type="Pfam" id="PF07973">
    <property type="entry name" value="tRNA_SAD"/>
    <property type="match status" value="1"/>
</dbReference>
<dbReference type="NCBIfam" id="TIGR00418">
    <property type="entry name" value="thrS"/>
    <property type="match status" value="1"/>
</dbReference>
<keyword evidence="5 12" id="KW-0547">Nucleotide-binding</keyword>
<evidence type="ECO:0000256" key="12">
    <source>
        <dbReference type="HAMAP-Rule" id="MF_00184"/>
    </source>
</evidence>
<dbReference type="InterPro" id="IPR045864">
    <property type="entry name" value="aa-tRNA-synth_II/BPL/LPL"/>
</dbReference>
<keyword evidence="10 12" id="KW-0030">Aminoacyl-tRNA synthetase</keyword>
<dbReference type="CDD" id="cd00860">
    <property type="entry name" value="ThrRS_anticodon"/>
    <property type="match status" value="1"/>
</dbReference>
<feature type="binding site" evidence="12">
    <location>
        <position position="334"/>
    </location>
    <ligand>
        <name>Zn(2+)</name>
        <dbReference type="ChEBI" id="CHEBI:29105"/>
        <note>catalytic</note>
    </ligand>
</feature>
<dbReference type="InterPro" id="IPR047246">
    <property type="entry name" value="ThrRS_anticodon"/>
</dbReference>
<comment type="caution">
    <text evidence="14">The sequence shown here is derived from an EMBL/GenBank/DDBJ whole genome shotgun (WGS) entry which is preliminary data.</text>
</comment>
<dbReference type="SMART" id="SM00863">
    <property type="entry name" value="tRNA_SAD"/>
    <property type="match status" value="1"/>
</dbReference>
<keyword evidence="9 12" id="KW-0648">Protein biosynthesis</keyword>
<dbReference type="GO" id="GO:0005737">
    <property type="term" value="C:cytoplasm"/>
    <property type="evidence" value="ECO:0007669"/>
    <property type="project" value="UniProtKB-SubCell"/>
</dbReference>
<comment type="caution">
    <text evidence="12">Lacks conserved residue(s) required for the propagation of feature annotation.</text>
</comment>
<comment type="catalytic activity">
    <reaction evidence="11 12">
        <text>tRNA(Thr) + L-threonine + ATP = L-threonyl-tRNA(Thr) + AMP + diphosphate + H(+)</text>
        <dbReference type="Rhea" id="RHEA:24624"/>
        <dbReference type="Rhea" id="RHEA-COMP:9670"/>
        <dbReference type="Rhea" id="RHEA-COMP:9704"/>
        <dbReference type="ChEBI" id="CHEBI:15378"/>
        <dbReference type="ChEBI" id="CHEBI:30616"/>
        <dbReference type="ChEBI" id="CHEBI:33019"/>
        <dbReference type="ChEBI" id="CHEBI:57926"/>
        <dbReference type="ChEBI" id="CHEBI:78442"/>
        <dbReference type="ChEBI" id="CHEBI:78534"/>
        <dbReference type="ChEBI" id="CHEBI:456215"/>
        <dbReference type="EC" id="6.1.1.3"/>
    </reaction>
</comment>
<keyword evidence="4 12" id="KW-0479">Metal-binding</keyword>
<reference evidence="14 15" key="1">
    <citation type="journal article" date="2016" name="Nat. Commun.">
        <title>Thousands of microbial genomes shed light on interconnected biogeochemical processes in an aquifer system.</title>
        <authorList>
            <person name="Anantharaman K."/>
            <person name="Brown C.T."/>
            <person name="Hug L.A."/>
            <person name="Sharon I."/>
            <person name="Castelle C.J."/>
            <person name="Probst A.J."/>
            <person name="Thomas B.C."/>
            <person name="Singh A."/>
            <person name="Wilkins M.J."/>
            <person name="Karaoz U."/>
            <person name="Brodie E.L."/>
            <person name="Williams K.H."/>
            <person name="Hubbard S.S."/>
            <person name="Banfield J.F."/>
        </authorList>
    </citation>
    <scope>NUCLEOTIDE SEQUENCE [LARGE SCALE GENOMIC DNA]</scope>
</reference>
<keyword evidence="2 12" id="KW-0820">tRNA-binding</keyword>
<dbReference type="InterPro" id="IPR012947">
    <property type="entry name" value="tRNA_SAD"/>
</dbReference>
<keyword evidence="7 12" id="KW-0067">ATP-binding</keyword>
<dbReference type="InterPro" id="IPR002314">
    <property type="entry name" value="aa-tRNA-synt_IIb"/>
</dbReference>
<keyword evidence="8 12" id="KW-0694">RNA-binding</keyword>
<dbReference type="InterPro" id="IPR036621">
    <property type="entry name" value="Anticodon-bd_dom_sf"/>
</dbReference>
<dbReference type="GO" id="GO:0000049">
    <property type="term" value="F:tRNA binding"/>
    <property type="evidence" value="ECO:0007669"/>
    <property type="project" value="UniProtKB-KW"/>
</dbReference>
<dbReference type="GO" id="GO:0004829">
    <property type="term" value="F:threonine-tRNA ligase activity"/>
    <property type="evidence" value="ECO:0007669"/>
    <property type="project" value="UniProtKB-UniRule"/>
</dbReference>
<feature type="domain" description="Aminoacyl-transfer RNA synthetases class-II family profile" evidence="13">
    <location>
        <begin position="190"/>
        <end position="490"/>
    </location>
</feature>
<dbReference type="Gene3D" id="3.30.930.10">
    <property type="entry name" value="Bira Bifunctional Protein, Domain 2"/>
    <property type="match status" value="1"/>
</dbReference>
<comment type="cofactor">
    <cofactor evidence="12">
        <name>Zn(2+)</name>
        <dbReference type="ChEBI" id="CHEBI:29105"/>
    </cofactor>
    <text evidence="12">Binds 1 zinc ion per subunit.</text>
</comment>
<dbReference type="InterPro" id="IPR002320">
    <property type="entry name" value="Thr-tRNA-ligase_IIa"/>
</dbReference>
<dbReference type="InterPro" id="IPR033728">
    <property type="entry name" value="ThrRS_core"/>
</dbReference>
<evidence type="ECO:0000256" key="1">
    <source>
        <dbReference type="ARBA" id="ARBA00008226"/>
    </source>
</evidence>
<evidence type="ECO:0000256" key="7">
    <source>
        <dbReference type="ARBA" id="ARBA00022840"/>
    </source>
</evidence>
<keyword evidence="6 12" id="KW-0862">Zinc</keyword>
<sequence length="592" mass="68194">MSDKNEKPASAGKLEKIRHSLSHLMSMAISELYPRVGLGVGPVIENGFYQDYDLPEALNPDILPKLEKRMREMIGENIEFKQHQMSFAQALKQYKHDPYKTELIKDLKAAGEKNVSFYKSENFDNLCAGPHVESTKEINPEAFMLTKLAGAYWRGSEKNKMLTRIYGLAFATKQELENHLKMMAEAEKRDHRKLGKELDLFVFSEIVGKGLPLLTPKGTVIRKELEKFVLEEETKRGYQHVVTPNLARVELYKKSGHYPYYKDTMYPMMKVDEEELILRPMTCPHHFELYNSRPRSYKELPLRLAEIAHQYRYEKSGELSGLTRVRMFCLADAHIICAKEQAEDEIKNVLDLIDYSYNIFGLAKGKDYRYRLSLGDRGDNKKFYKDDAAWDKAEGILRKTLEKIGVPYFEAKGEAAFYGPKIDVQMKKINGQEETAFTVQYDFVMPKRFAMKYIDRDGKENEPIVIHRSSIGCFERTMAFLIEHYAGAFPVWLSPTQVKIASVGQAHGEFCQKLAAEFRENGVRAEADDSDETVGNKIRKAVGEKVPYMLVVGDREMASLKLTVRDRGEKTTREIGKQEFIKEVNKKIKNRM</sequence>
<evidence type="ECO:0000313" key="14">
    <source>
        <dbReference type="EMBL" id="OGF29888.1"/>
    </source>
</evidence>
<evidence type="ECO:0000256" key="11">
    <source>
        <dbReference type="ARBA" id="ARBA00049515"/>
    </source>
</evidence>
<dbReference type="EMBL" id="MFFY01000061">
    <property type="protein sequence ID" value="OGF29888.1"/>
    <property type="molecule type" value="Genomic_DNA"/>
</dbReference>
<evidence type="ECO:0000256" key="4">
    <source>
        <dbReference type="ARBA" id="ARBA00022723"/>
    </source>
</evidence>
<dbReference type="Gene3D" id="3.30.980.10">
    <property type="entry name" value="Threonyl-trna Synthetase, Chain A, domain 2"/>
    <property type="match status" value="1"/>
</dbReference>
<feature type="binding site" evidence="12">
    <location>
        <position position="467"/>
    </location>
    <ligand>
        <name>Zn(2+)</name>
        <dbReference type="ChEBI" id="CHEBI:29105"/>
        <note>catalytic</note>
    </ligand>
</feature>
<dbReference type="InterPro" id="IPR018163">
    <property type="entry name" value="Thr/Ala-tRNA-synth_IIc_edit"/>
</dbReference>
<dbReference type="AlphaFoldDB" id="A0A1F5ST25"/>
<evidence type="ECO:0000313" key="15">
    <source>
        <dbReference type="Proteomes" id="UP000176915"/>
    </source>
</evidence>
<organism evidence="14 15">
    <name type="scientific">Candidatus Falkowbacteria bacterium RIFCSPLOWO2_12_FULL_45_13</name>
    <dbReference type="NCBI Taxonomy" id="1797991"/>
    <lineage>
        <taxon>Bacteria</taxon>
        <taxon>Candidatus Falkowiibacteriota</taxon>
    </lineage>
</organism>
<dbReference type="PANTHER" id="PTHR11451:SF56">
    <property type="entry name" value="THREONINE--TRNA LIGASE 1"/>
    <property type="match status" value="1"/>
</dbReference>
<dbReference type="SUPFAM" id="SSF55681">
    <property type="entry name" value="Class II aaRS and biotin synthetases"/>
    <property type="match status" value="1"/>
</dbReference>
<evidence type="ECO:0000256" key="2">
    <source>
        <dbReference type="ARBA" id="ARBA00022555"/>
    </source>
</evidence>
<evidence type="ECO:0000256" key="5">
    <source>
        <dbReference type="ARBA" id="ARBA00022741"/>
    </source>
</evidence>
<dbReference type="SUPFAM" id="SSF52954">
    <property type="entry name" value="Class II aaRS ABD-related"/>
    <property type="match status" value="1"/>
</dbReference>
<evidence type="ECO:0000259" key="13">
    <source>
        <dbReference type="PROSITE" id="PS50862"/>
    </source>
</evidence>
<proteinExistence type="inferred from homology"/>
<evidence type="ECO:0000256" key="10">
    <source>
        <dbReference type="ARBA" id="ARBA00023146"/>
    </source>
</evidence>
<dbReference type="Pfam" id="PF00587">
    <property type="entry name" value="tRNA-synt_2b"/>
    <property type="match status" value="1"/>
</dbReference>
<keyword evidence="12" id="KW-0963">Cytoplasm</keyword>
<dbReference type="FunFam" id="3.40.50.800:FF:000001">
    <property type="entry name" value="Threonine--tRNA ligase"/>
    <property type="match status" value="1"/>
</dbReference>
<dbReference type="HAMAP" id="MF_00184">
    <property type="entry name" value="Thr_tRNA_synth"/>
    <property type="match status" value="1"/>
</dbReference>
<gene>
    <name evidence="12" type="primary">thrS</name>
    <name evidence="14" type="ORF">A3H09_02870</name>
</gene>
<comment type="similarity">
    <text evidence="1 12">Belongs to the class-II aminoacyl-tRNA synthetase family.</text>
</comment>
<accession>A0A1F5ST25</accession>
<dbReference type="PANTHER" id="PTHR11451">
    <property type="entry name" value="THREONINE-TRNA LIGASE"/>
    <property type="match status" value="1"/>
</dbReference>
<dbReference type="FunFam" id="3.30.930.10:FF:000002">
    <property type="entry name" value="Threonine--tRNA ligase"/>
    <property type="match status" value="1"/>
</dbReference>
<protein>
    <recommendedName>
        <fullName evidence="12">Threonine--tRNA ligase</fullName>
        <ecNumber evidence="12">6.1.1.3</ecNumber>
    </recommendedName>
    <alternativeName>
        <fullName evidence="12">Threonyl-tRNA synthetase</fullName>
        <shortName evidence="12">ThrRS</shortName>
    </alternativeName>
</protein>
<dbReference type="GO" id="GO:0046872">
    <property type="term" value="F:metal ion binding"/>
    <property type="evidence" value="ECO:0007669"/>
    <property type="project" value="UniProtKB-KW"/>
</dbReference>
<dbReference type="CDD" id="cd00771">
    <property type="entry name" value="ThrRS_core"/>
    <property type="match status" value="1"/>
</dbReference>
<evidence type="ECO:0000256" key="9">
    <source>
        <dbReference type="ARBA" id="ARBA00022917"/>
    </source>
</evidence>
<dbReference type="Proteomes" id="UP000176915">
    <property type="component" value="Unassembled WGS sequence"/>
</dbReference>
<dbReference type="GO" id="GO:0005524">
    <property type="term" value="F:ATP binding"/>
    <property type="evidence" value="ECO:0007669"/>
    <property type="project" value="UniProtKB-UniRule"/>
</dbReference>